<comment type="catalytic activity">
    <reaction evidence="1 18">
        <text>a 1,2-diacyl-sn-glycero-3-phosphate + CTP + H(+) = a CDP-1,2-diacyl-sn-glycerol + diphosphate</text>
        <dbReference type="Rhea" id="RHEA:16229"/>
        <dbReference type="ChEBI" id="CHEBI:15378"/>
        <dbReference type="ChEBI" id="CHEBI:33019"/>
        <dbReference type="ChEBI" id="CHEBI:37563"/>
        <dbReference type="ChEBI" id="CHEBI:58332"/>
        <dbReference type="ChEBI" id="CHEBI:58608"/>
        <dbReference type="EC" id="2.7.7.41"/>
    </reaction>
</comment>
<comment type="pathway">
    <text evidence="3 18">Phospholipid metabolism; CDP-diacylglycerol biosynthesis; CDP-diacylglycerol from sn-glycerol 3-phosphate: step 3/3.</text>
</comment>
<evidence type="ECO:0000256" key="13">
    <source>
        <dbReference type="ARBA" id="ARBA00022989"/>
    </source>
</evidence>
<evidence type="ECO:0000256" key="8">
    <source>
        <dbReference type="ARBA" id="ARBA00022475"/>
    </source>
</evidence>
<dbReference type="GO" id="GO:0004605">
    <property type="term" value="F:phosphatidate cytidylyltransferase activity"/>
    <property type="evidence" value="ECO:0007669"/>
    <property type="project" value="UniProtKB-EC"/>
</dbReference>
<evidence type="ECO:0000256" key="18">
    <source>
        <dbReference type="RuleBase" id="RU003938"/>
    </source>
</evidence>
<dbReference type="UniPathway" id="UPA00557">
    <property type="reaction ID" value="UER00614"/>
</dbReference>
<comment type="similarity">
    <text evidence="5 18">Belongs to the CDS family.</text>
</comment>
<evidence type="ECO:0000256" key="10">
    <source>
        <dbReference type="ARBA" id="ARBA00022679"/>
    </source>
</evidence>
<keyword evidence="11 18" id="KW-0812">Transmembrane</keyword>
<keyword evidence="15 19" id="KW-0472">Membrane</keyword>
<feature type="transmembrane region" description="Helical" evidence="19">
    <location>
        <begin position="165"/>
        <end position="184"/>
    </location>
</feature>
<keyword evidence="13 19" id="KW-1133">Transmembrane helix</keyword>
<keyword evidence="12 18" id="KW-0548">Nucleotidyltransferase</keyword>
<gene>
    <name evidence="20" type="ORF">FCU45_00885</name>
</gene>
<dbReference type="InterPro" id="IPR000374">
    <property type="entry name" value="PC_trans"/>
</dbReference>
<evidence type="ECO:0000256" key="2">
    <source>
        <dbReference type="ARBA" id="ARBA00004651"/>
    </source>
</evidence>
<proteinExistence type="inferred from homology"/>
<keyword evidence="21" id="KW-1185">Reference proteome</keyword>
<dbReference type="Pfam" id="PF01148">
    <property type="entry name" value="CTP_transf_1"/>
    <property type="match status" value="1"/>
</dbReference>
<dbReference type="EC" id="2.7.7.41" evidence="6 18"/>
<evidence type="ECO:0000256" key="7">
    <source>
        <dbReference type="ARBA" id="ARBA00019373"/>
    </source>
</evidence>
<dbReference type="RefSeq" id="WP_137011348.1">
    <property type="nucleotide sequence ID" value="NZ_SZPX01000001.1"/>
</dbReference>
<evidence type="ECO:0000256" key="14">
    <source>
        <dbReference type="ARBA" id="ARBA00023098"/>
    </source>
</evidence>
<feature type="transmembrane region" description="Helical" evidence="19">
    <location>
        <begin position="233"/>
        <end position="250"/>
    </location>
</feature>
<keyword evidence="14" id="KW-0443">Lipid metabolism</keyword>
<evidence type="ECO:0000256" key="16">
    <source>
        <dbReference type="ARBA" id="ARBA00023209"/>
    </source>
</evidence>
<feature type="transmembrane region" description="Helical" evidence="19">
    <location>
        <begin position="15"/>
        <end position="44"/>
    </location>
</feature>
<dbReference type="Proteomes" id="UP000309561">
    <property type="component" value="Unassembled WGS sequence"/>
</dbReference>
<comment type="caution">
    <text evidence="20">The sequence shown here is derived from an EMBL/GenBank/DDBJ whole genome shotgun (WGS) entry which is preliminary data.</text>
</comment>
<evidence type="ECO:0000256" key="4">
    <source>
        <dbReference type="ARBA" id="ARBA00005189"/>
    </source>
</evidence>
<evidence type="ECO:0000256" key="17">
    <source>
        <dbReference type="ARBA" id="ARBA00023264"/>
    </source>
</evidence>
<evidence type="ECO:0000256" key="3">
    <source>
        <dbReference type="ARBA" id="ARBA00005119"/>
    </source>
</evidence>
<evidence type="ECO:0000256" key="11">
    <source>
        <dbReference type="ARBA" id="ARBA00022692"/>
    </source>
</evidence>
<evidence type="ECO:0000256" key="9">
    <source>
        <dbReference type="ARBA" id="ARBA00022516"/>
    </source>
</evidence>
<dbReference type="GO" id="GO:0005886">
    <property type="term" value="C:plasma membrane"/>
    <property type="evidence" value="ECO:0007669"/>
    <property type="project" value="UniProtKB-SubCell"/>
</dbReference>
<dbReference type="EMBL" id="SZPX01000001">
    <property type="protein sequence ID" value="TKI70975.1"/>
    <property type="molecule type" value="Genomic_DNA"/>
</dbReference>
<name>A0A4U2ZAE2_9BACT</name>
<feature type="transmembrane region" description="Helical" evidence="19">
    <location>
        <begin position="102"/>
        <end position="120"/>
    </location>
</feature>
<dbReference type="OrthoDB" id="9799199at2"/>
<keyword evidence="10 18" id="KW-0808">Transferase</keyword>
<dbReference type="AlphaFoldDB" id="A0A4U2ZAE2"/>
<evidence type="ECO:0000256" key="5">
    <source>
        <dbReference type="ARBA" id="ARBA00010185"/>
    </source>
</evidence>
<evidence type="ECO:0000256" key="15">
    <source>
        <dbReference type="ARBA" id="ARBA00023136"/>
    </source>
</evidence>
<evidence type="ECO:0000256" key="12">
    <source>
        <dbReference type="ARBA" id="ARBA00022695"/>
    </source>
</evidence>
<evidence type="ECO:0000313" key="20">
    <source>
        <dbReference type="EMBL" id="TKI70975.1"/>
    </source>
</evidence>
<comment type="pathway">
    <text evidence="4">Lipid metabolism.</text>
</comment>
<dbReference type="GO" id="GO:0016024">
    <property type="term" value="P:CDP-diacylglycerol biosynthetic process"/>
    <property type="evidence" value="ECO:0007669"/>
    <property type="project" value="UniProtKB-UniPathway"/>
</dbReference>
<evidence type="ECO:0000256" key="1">
    <source>
        <dbReference type="ARBA" id="ARBA00001698"/>
    </source>
</evidence>
<keyword evidence="16" id="KW-0594">Phospholipid biosynthesis</keyword>
<sequence length="251" mass="26937">MSIFTASKDRVTTGLALVAGVLVIGFIDSFFLMWLFLGAVYLLAFKEAMNLFEINNSDLIYYAVGIWLLAAIYPYGDDLFVLAGVAYASAVAYNRELTWKNFLPFIYPTAGMLFILTMYMEYGVLSLLWLLVVVAMTDVGAYAVGKSIGKTPFSPTSPNKTMEGVVGGVVVATTAGMFVGLGVVDLGTSFIISFMVAVGSIFGDLFESSLKRSAGVKDSGNILPGHGGMLDRIDGYLFGAIVMLVLLRGLV</sequence>
<dbReference type="PROSITE" id="PS01315">
    <property type="entry name" value="CDS"/>
    <property type="match status" value="1"/>
</dbReference>
<organism evidence="20 21">
    <name type="scientific">Sulfurimonas crateris</name>
    <dbReference type="NCBI Taxonomy" id="2574727"/>
    <lineage>
        <taxon>Bacteria</taxon>
        <taxon>Pseudomonadati</taxon>
        <taxon>Campylobacterota</taxon>
        <taxon>Epsilonproteobacteria</taxon>
        <taxon>Campylobacterales</taxon>
        <taxon>Sulfurimonadaceae</taxon>
        <taxon>Sulfurimonas</taxon>
    </lineage>
</organism>
<dbReference type="PANTHER" id="PTHR46382:SF1">
    <property type="entry name" value="PHOSPHATIDATE CYTIDYLYLTRANSFERASE"/>
    <property type="match status" value="1"/>
</dbReference>
<feature type="transmembrane region" description="Helical" evidence="19">
    <location>
        <begin position="126"/>
        <end position="144"/>
    </location>
</feature>
<keyword evidence="8" id="KW-1003">Cell membrane</keyword>
<keyword evidence="17" id="KW-1208">Phospholipid metabolism</keyword>
<protein>
    <recommendedName>
        <fullName evidence="7 18">Phosphatidate cytidylyltransferase</fullName>
        <ecNumber evidence="6 18">2.7.7.41</ecNumber>
    </recommendedName>
</protein>
<dbReference type="PANTHER" id="PTHR46382">
    <property type="entry name" value="PHOSPHATIDATE CYTIDYLYLTRANSFERASE"/>
    <property type="match status" value="1"/>
</dbReference>
<keyword evidence="9" id="KW-0444">Lipid biosynthesis</keyword>
<evidence type="ECO:0000256" key="6">
    <source>
        <dbReference type="ARBA" id="ARBA00012487"/>
    </source>
</evidence>
<accession>A0A4U2ZAE2</accession>
<comment type="subcellular location">
    <subcellularLocation>
        <location evidence="2">Cell membrane</location>
        <topology evidence="2">Multi-pass membrane protein</topology>
    </subcellularLocation>
</comment>
<evidence type="ECO:0000256" key="19">
    <source>
        <dbReference type="SAM" id="Phobius"/>
    </source>
</evidence>
<reference evidence="20 21" key="1">
    <citation type="submission" date="2019-04" db="EMBL/GenBank/DDBJ databases">
        <title>Sulfurimonas crateris sp. nov. a facultative anaerobic sulfur-oxidizing chemolithautotrophic bacterium isolated from a terrestrial mud vulcano.</title>
        <authorList>
            <person name="Ratnikova N.M."/>
            <person name="Slobodkin A.I."/>
            <person name="Merkel A.Y."/>
            <person name="Novikov A."/>
            <person name="Bonch-Osmolovskaya E.A."/>
            <person name="Slobodkina G.B."/>
        </authorList>
    </citation>
    <scope>NUCLEOTIDE SEQUENCE [LARGE SCALE GENOMIC DNA]</scope>
    <source>
        <strain evidence="20 21">SN118</strain>
    </source>
</reference>
<evidence type="ECO:0000313" key="21">
    <source>
        <dbReference type="Proteomes" id="UP000309561"/>
    </source>
</evidence>